<name>A0A7H0GTY5_9BACT</name>
<dbReference type="RefSeq" id="WP_187732027.1">
    <property type="nucleotide sequence ID" value="NZ_BMFN01000003.1"/>
</dbReference>
<dbReference type="Gene3D" id="1.20.120.450">
    <property type="entry name" value="dinb family like domain"/>
    <property type="match status" value="1"/>
</dbReference>
<dbReference type="Proteomes" id="UP000516093">
    <property type="component" value="Chromosome"/>
</dbReference>
<keyword evidence="2" id="KW-0670">Pyruvate</keyword>
<dbReference type="AlphaFoldDB" id="A0A7H0GTY5"/>
<evidence type="ECO:0000259" key="1">
    <source>
        <dbReference type="Pfam" id="PF11716"/>
    </source>
</evidence>
<reference evidence="2 3" key="1">
    <citation type="submission" date="2020-08" db="EMBL/GenBank/DDBJ databases">
        <title>Genome sequence of Hymenobacter qilianensis JCM 19763T.</title>
        <authorList>
            <person name="Hyun D.-W."/>
            <person name="Bae J.-W."/>
        </authorList>
    </citation>
    <scope>NUCLEOTIDE SEQUENCE [LARGE SCALE GENOMIC DNA]</scope>
    <source>
        <strain evidence="2 3">JCM 19763</strain>
    </source>
</reference>
<dbReference type="InterPro" id="IPR024344">
    <property type="entry name" value="MDMPI_metal-binding"/>
</dbReference>
<dbReference type="EMBL" id="CP060784">
    <property type="protein sequence ID" value="QNP51751.1"/>
    <property type="molecule type" value="Genomic_DNA"/>
</dbReference>
<dbReference type="GO" id="GO:0016853">
    <property type="term" value="F:isomerase activity"/>
    <property type="evidence" value="ECO:0007669"/>
    <property type="project" value="UniProtKB-KW"/>
</dbReference>
<gene>
    <name evidence="2" type="ORF">H9L05_17585</name>
</gene>
<organism evidence="2 3">
    <name type="scientific">Hymenobacter qilianensis</name>
    <dbReference type="NCBI Taxonomy" id="1385715"/>
    <lineage>
        <taxon>Bacteria</taxon>
        <taxon>Pseudomonadati</taxon>
        <taxon>Bacteroidota</taxon>
        <taxon>Cytophagia</taxon>
        <taxon>Cytophagales</taxon>
        <taxon>Hymenobacteraceae</taxon>
        <taxon>Hymenobacter</taxon>
    </lineage>
</organism>
<protein>
    <submittedName>
        <fullName evidence="2">Maleylpyruvate isomerase N-terminal domain-containing protein</fullName>
    </submittedName>
</protein>
<keyword evidence="2" id="KW-0413">Isomerase</keyword>
<dbReference type="GO" id="GO:0046872">
    <property type="term" value="F:metal ion binding"/>
    <property type="evidence" value="ECO:0007669"/>
    <property type="project" value="InterPro"/>
</dbReference>
<evidence type="ECO:0000313" key="3">
    <source>
        <dbReference type="Proteomes" id="UP000516093"/>
    </source>
</evidence>
<evidence type="ECO:0000313" key="2">
    <source>
        <dbReference type="EMBL" id="QNP51751.1"/>
    </source>
</evidence>
<keyword evidence="3" id="KW-1185">Reference proteome</keyword>
<dbReference type="SUPFAM" id="SSF109854">
    <property type="entry name" value="DinB/YfiT-like putative metalloenzymes"/>
    <property type="match status" value="1"/>
</dbReference>
<dbReference type="SUPFAM" id="SSF55718">
    <property type="entry name" value="SCP-like"/>
    <property type="match status" value="1"/>
</dbReference>
<dbReference type="InterPro" id="IPR034660">
    <property type="entry name" value="DinB/YfiT-like"/>
</dbReference>
<accession>A0A7H0GTY5</accession>
<dbReference type="InterPro" id="IPR036527">
    <property type="entry name" value="SCP2_sterol-bd_dom_sf"/>
</dbReference>
<proteinExistence type="predicted"/>
<sequence>MSAARPIPIETLPLFSILDEKLLSFLKGLDPAEWELQTLAPQWKVMDVALHLLAGNLQTLSMLRDGYFGVTPADPNSYEGIVRFLNELNADWIKATRRLSPRIVLELLESTGSEYTAFLHTLDPWEPAAFAVGWAGEQTSLNWFHIARDYTEKWHHQQQIRQAVGRGEDELVAPELYQPFLATCIRALPHHYRQLAAEPGHALQFTVTGAGGGTWFLVYSSGGQWELQESATGAVEAVVTIDGAVAWRLFTKSLPRTQAAAHIQVTGDERLGEQVYNLVTVMG</sequence>
<feature type="domain" description="Mycothiol-dependent maleylpyruvate isomerase metal-binding" evidence="1">
    <location>
        <begin position="19"/>
        <end position="160"/>
    </location>
</feature>
<dbReference type="Pfam" id="PF11716">
    <property type="entry name" value="MDMPI_N"/>
    <property type="match status" value="1"/>
</dbReference>
<dbReference type="KEGG" id="hqi:H9L05_17585"/>